<comment type="caution">
    <text evidence="1">The sequence shown here is derived from an EMBL/GenBank/DDBJ whole genome shotgun (WGS) entry which is preliminary data.</text>
</comment>
<dbReference type="Proteomes" id="UP001595823">
    <property type="component" value="Unassembled WGS sequence"/>
</dbReference>
<reference evidence="2" key="1">
    <citation type="journal article" date="2019" name="Int. J. Syst. Evol. Microbiol.">
        <title>The Global Catalogue of Microorganisms (GCM) 10K type strain sequencing project: providing services to taxonomists for standard genome sequencing and annotation.</title>
        <authorList>
            <consortium name="The Broad Institute Genomics Platform"/>
            <consortium name="The Broad Institute Genome Sequencing Center for Infectious Disease"/>
            <person name="Wu L."/>
            <person name="Ma J."/>
        </authorList>
    </citation>
    <scope>NUCLEOTIDE SEQUENCE [LARGE SCALE GENOMIC DNA]</scope>
    <source>
        <strain evidence="2">IBRC-M 10908</strain>
    </source>
</reference>
<evidence type="ECO:0000313" key="2">
    <source>
        <dbReference type="Proteomes" id="UP001595823"/>
    </source>
</evidence>
<dbReference type="EMBL" id="JBHSDK010000010">
    <property type="protein sequence ID" value="MFC4334968.1"/>
    <property type="molecule type" value="Genomic_DNA"/>
</dbReference>
<gene>
    <name evidence="1" type="ORF">ACFPET_07140</name>
</gene>
<accession>A0ABV8TX38</accession>
<evidence type="ECO:0000313" key="1">
    <source>
        <dbReference type="EMBL" id="MFC4334968.1"/>
    </source>
</evidence>
<dbReference type="Pfam" id="PF11662">
    <property type="entry name" value="DUF3263"/>
    <property type="match status" value="1"/>
</dbReference>
<dbReference type="InterPro" id="IPR021678">
    <property type="entry name" value="DUF3263"/>
</dbReference>
<proteinExistence type="predicted"/>
<dbReference type="RefSeq" id="WP_380619320.1">
    <property type="nucleotide sequence ID" value="NZ_JBHSDK010000010.1"/>
</dbReference>
<keyword evidence="2" id="KW-1185">Reference proteome</keyword>
<name>A0ABV8TX38_9ACTN</name>
<sequence length="75" mass="8619">MGKREKAILDFEARWWQAGGNKVQAVSDELGMKPEEYFQALAALIDVPEAEAHRPEVVRALRRARDRRREEVVGD</sequence>
<protein>
    <submittedName>
        <fullName evidence="1">DUF3263 domain-containing protein</fullName>
    </submittedName>
</protein>
<organism evidence="1 2">
    <name type="scientific">Salininema proteolyticum</name>
    <dbReference type="NCBI Taxonomy" id="1607685"/>
    <lineage>
        <taxon>Bacteria</taxon>
        <taxon>Bacillati</taxon>
        <taxon>Actinomycetota</taxon>
        <taxon>Actinomycetes</taxon>
        <taxon>Glycomycetales</taxon>
        <taxon>Glycomycetaceae</taxon>
        <taxon>Salininema</taxon>
    </lineage>
</organism>